<comment type="subcellular location">
    <subcellularLocation>
        <location evidence="1">Membrane</location>
        <topology evidence="1">Multi-pass membrane protein</topology>
    </subcellularLocation>
</comment>
<evidence type="ECO:0000256" key="1">
    <source>
        <dbReference type="ARBA" id="ARBA00004141"/>
    </source>
</evidence>
<feature type="transmembrane region" description="Helical" evidence="5">
    <location>
        <begin position="66"/>
        <end position="87"/>
    </location>
</feature>
<dbReference type="EMBL" id="LR824535">
    <property type="protein sequence ID" value="CAH1644525.1"/>
    <property type="molecule type" value="Genomic_DNA"/>
</dbReference>
<keyword evidence="2 5" id="KW-0812">Transmembrane</keyword>
<reference evidence="7" key="1">
    <citation type="submission" date="2022-02" db="EMBL/GenBank/DDBJ databases">
        <authorList>
            <person name="King R."/>
        </authorList>
    </citation>
    <scope>NUCLEOTIDE SEQUENCE</scope>
</reference>
<dbReference type="Pfam" id="PF00083">
    <property type="entry name" value="Sugar_tr"/>
    <property type="match status" value="1"/>
</dbReference>
<dbReference type="Gene3D" id="1.20.1250.20">
    <property type="entry name" value="MFS general substrate transporter like domains"/>
    <property type="match status" value="1"/>
</dbReference>
<dbReference type="InterPro" id="IPR020846">
    <property type="entry name" value="MFS_dom"/>
</dbReference>
<dbReference type="PANTHER" id="PTHR48021">
    <property type="match status" value="1"/>
</dbReference>
<dbReference type="PROSITE" id="PS00217">
    <property type="entry name" value="SUGAR_TRANSPORT_2"/>
    <property type="match status" value="1"/>
</dbReference>
<protein>
    <recommendedName>
        <fullName evidence="6">Major facilitator superfamily (MFS) profile domain-containing protein</fullName>
    </recommendedName>
</protein>
<evidence type="ECO:0000256" key="4">
    <source>
        <dbReference type="ARBA" id="ARBA00023136"/>
    </source>
</evidence>
<feature type="transmembrane region" description="Helical" evidence="5">
    <location>
        <begin position="24"/>
        <end position="46"/>
    </location>
</feature>
<feature type="transmembrane region" description="Helical" evidence="5">
    <location>
        <begin position="152"/>
        <end position="171"/>
    </location>
</feature>
<dbReference type="PROSITE" id="PS50850">
    <property type="entry name" value="MFS"/>
    <property type="match status" value="1"/>
</dbReference>
<dbReference type="AlphaFoldDB" id="A0A9P0N7S0"/>
<dbReference type="Proteomes" id="UP001153321">
    <property type="component" value="Chromosome 4"/>
</dbReference>
<dbReference type="PANTHER" id="PTHR48021:SF7">
    <property type="entry name" value="RH09188P"/>
    <property type="match status" value="1"/>
</dbReference>
<dbReference type="GO" id="GO:0016020">
    <property type="term" value="C:membrane"/>
    <property type="evidence" value="ECO:0007669"/>
    <property type="project" value="UniProtKB-SubCell"/>
</dbReference>
<evidence type="ECO:0000313" key="8">
    <source>
        <dbReference type="Proteomes" id="UP001153321"/>
    </source>
</evidence>
<sequence length="271" mass="30359">MKTVPNKNIKLDPGFWTKTSQIQLFYGLWVNLCHLGIGLAFALPSVQVPQLSAGDSFIKVTRSEASWIASVFTLFSPVGCLISGYVTDWLGRRVMIIMCQAPICIGWLCTGFAKSTKQVIIGRAITGIGSGMAMTPPRIFASEISLPNMRGVIGSFSTLAISIGISIQAGLGQFLTWPIICYICSIYTIANFLSFFFLPETPYFMLKTKNVAAARVALKHFRARDYNFDKEMEQIKEYKEDMDIRTYVVLSSQFYKIKSHILAFDYKSMKI</sequence>
<gene>
    <name evidence="7" type="ORF">SPLIT_LOCUS9879</name>
</gene>
<feature type="transmembrane region" description="Helical" evidence="5">
    <location>
        <begin position="177"/>
        <end position="198"/>
    </location>
</feature>
<evidence type="ECO:0000259" key="6">
    <source>
        <dbReference type="PROSITE" id="PS50850"/>
    </source>
</evidence>
<keyword evidence="3 5" id="KW-1133">Transmembrane helix</keyword>
<evidence type="ECO:0000313" key="7">
    <source>
        <dbReference type="EMBL" id="CAH1644525.1"/>
    </source>
</evidence>
<organism evidence="7 8">
    <name type="scientific">Spodoptera littoralis</name>
    <name type="common">Egyptian cotton leafworm</name>
    <dbReference type="NCBI Taxonomy" id="7109"/>
    <lineage>
        <taxon>Eukaryota</taxon>
        <taxon>Metazoa</taxon>
        <taxon>Ecdysozoa</taxon>
        <taxon>Arthropoda</taxon>
        <taxon>Hexapoda</taxon>
        <taxon>Insecta</taxon>
        <taxon>Pterygota</taxon>
        <taxon>Neoptera</taxon>
        <taxon>Endopterygota</taxon>
        <taxon>Lepidoptera</taxon>
        <taxon>Glossata</taxon>
        <taxon>Ditrysia</taxon>
        <taxon>Noctuoidea</taxon>
        <taxon>Noctuidae</taxon>
        <taxon>Amphipyrinae</taxon>
        <taxon>Spodoptera</taxon>
    </lineage>
</organism>
<dbReference type="InterPro" id="IPR005829">
    <property type="entry name" value="Sugar_transporter_CS"/>
</dbReference>
<feature type="domain" description="Major facilitator superfamily (MFS) profile" evidence="6">
    <location>
        <begin position="24"/>
        <end position="271"/>
    </location>
</feature>
<keyword evidence="8" id="KW-1185">Reference proteome</keyword>
<dbReference type="InterPro" id="IPR005828">
    <property type="entry name" value="MFS_sugar_transport-like"/>
</dbReference>
<evidence type="ECO:0000256" key="3">
    <source>
        <dbReference type="ARBA" id="ARBA00022989"/>
    </source>
</evidence>
<dbReference type="SUPFAM" id="SSF103473">
    <property type="entry name" value="MFS general substrate transporter"/>
    <property type="match status" value="1"/>
</dbReference>
<evidence type="ECO:0000256" key="2">
    <source>
        <dbReference type="ARBA" id="ARBA00022692"/>
    </source>
</evidence>
<proteinExistence type="predicted"/>
<dbReference type="GO" id="GO:0022857">
    <property type="term" value="F:transmembrane transporter activity"/>
    <property type="evidence" value="ECO:0007669"/>
    <property type="project" value="InterPro"/>
</dbReference>
<accession>A0A9P0N7S0</accession>
<evidence type="ECO:0000256" key="5">
    <source>
        <dbReference type="SAM" id="Phobius"/>
    </source>
</evidence>
<dbReference type="InterPro" id="IPR036259">
    <property type="entry name" value="MFS_trans_sf"/>
</dbReference>
<name>A0A9P0N7S0_SPOLI</name>
<keyword evidence="4 5" id="KW-0472">Membrane</keyword>
<dbReference type="InterPro" id="IPR050549">
    <property type="entry name" value="MFS_Trehalose_Transporter"/>
</dbReference>